<accession>A0A0H1R4P5</accession>
<dbReference type="Pfam" id="PF05532">
    <property type="entry name" value="CsbD"/>
    <property type="match status" value="1"/>
</dbReference>
<proteinExistence type="inferred from homology"/>
<dbReference type="EMBL" id="LCYG01000092">
    <property type="protein sequence ID" value="KLK90190.1"/>
    <property type="molecule type" value="Genomic_DNA"/>
</dbReference>
<evidence type="ECO:0000256" key="1">
    <source>
        <dbReference type="ARBA" id="ARBA00009129"/>
    </source>
</evidence>
<dbReference type="AlphaFoldDB" id="A0A0H1R4P5"/>
<protein>
    <submittedName>
        <fullName evidence="3">CsbD-like protein</fullName>
    </submittedName>
</protein>
<gene>
    <name evidence="3" type="ORF">AA309_27155</name>
</gene>
<keyword evidence="4" id="KW-1185">Reference proteome</keyword>
<dbReference type="STRING" id="1225564.AA309_27155"/>
<dbReference type="RefSeq" id="WP_047192153.1">
    <property type="nucleotide sequence ID" value="NZ_LCYG01000092.1"/>
</dbReference>
<reference evidence="3 4" key="1">
    <citation type="submission" date="2015-05" db="EMBL/GenBank/DDBJ databases">
        <title>Draft genome sequence of Microvirga vignae strain BR3299, a novel nitrogen fixing bacteria isolated from Brazil semi-aired region.</title>
        <authorList>
            <person name="Zilli J.E."/>
            <person name="Passos S.R."/>
            <person name="Leite J."/>
            <person name="Baldani J.I."/>
            <person name="Xavier G.R."/>
            <person name="Rumjaneck N.G."/>
            <person name="Simoes-Araujo J.L."/>
        </authorList>
    </citation>
    <scope>NUCLEOTIDE SEQUENCE [LARGE SCALE GENOMIC DNA]</scope>
    <source>
        <strain evidence="3 4">BR3299</strain>
    </source>
</reference>
<comment type="caution">
    <text evidence="3">The sequence shown here is derived from an EMBL/GenBank/DDBJ whole genome shotgun (WGS) entry which is preliminary data.</text>
</comment>
<evidence type="ECO:0000313" key="3">
    <source>
        <dbReference type="EMBL" id="KLK90190.1"/>
    </source>
</evidence>
<dbReference type="Proteomes" id="UP000035489">
    <property type="component" value="Unassembled WGS sequence"/>
</dbReference>
<dbReference type="InterPro" id="IPR036629">
    <property type="entry name" value="YjbJ_sf"/>
</dbReference>
<evidence type="ECO:0000313" key="4">
    <source>
        <dbReference type="Proteomes" id="UP000035489"/>
    </source>
</evidence>
<comment type="similarity">
    <text evidence="1">Belongs to the UPF0337 (CsbD) family.</text>
</comment>
<sequence>MDQDRIEGGAKTFGGRVKEFFGRLFGDTKLRSEGRMDQAEGKIQNTVGGLKDSMREDGRRGS</sequence>
<dbReference type="Gene3D" id="1.10.1470.10">
    <property type="entry name" value="YjbJ"/>
    <property type="match status" value="1"/>
</dbReference>
<name>A0A0H1R4P5_9HYPH</name>
<feature type="domain" description="CsbD-like" evidence="2">
    <location>
        <begin position="4"/>
        <end position="55"/>
    </location>
</feature>
<dbReference type="PATRIC" id="fig|1225564.3.peg.7061"/>
<dbReference type="SUPFAM" id="SSF69047">
    <property type="entry name" value="Hypothetical protein YjbJ"/>
    <property type="match status" value="1"/>
</dbReference>
<evidence type="ECO:0000259" key="2">
    <source>
        <dbReference type="Pfam" id="PF05532"/>
    </source>
</evidence>
<organism evidence="3 4">
    <name type="scientific">Microvirga vignae</name>
    <dbReference type="NCBI Taxonomy" id="1225564"/>
    <lineage>
        <taxon>Bacteria</taxon>
        <taxon>Pseudomonadati</taxon>
        <taxon>Pseudomonadota</taxon>
        <taxon>Alphaproteobacteria</taxon>
        <taxon>Hyphomicrobiales</taxon>
        <taxon>Methylobacteriaceae</taxon>
        <taxon>Microvirga</taxon>
    </lineage>
</organism>
<dbReference type="InterPro" id="IPR008462">
    <property type="entry name" value="CsbD"/>
</dbReference>
<dbReference type="OrthoDB" id="7874071at2"/>